<dbReference type="CDD" id="cd06533">
    <property type="entry name" value="Glyco_transf_WecG_TagA"/>
    <property type="match status" value="1"/>
</dbReference>
<dbReference type="InterPro" id="IPR004629">
    <property type="entry name" value="WecG_TagA_CpsF"/>
</dbReference>
<accession>A0AAP5MBY5</accession>
<evidence type="ECO:0000313" key="4">
    <source>
        <dbReference type="Proteomes" id="UP000667802"/>
    </source>
</evidence>
<sequence>MKQVKLLNICIDNLSTLELLESLKTGGIVFTPNVDHLIKLQKDEEFYHAYKKATYKVCDSQILIYACKFLGTPLKEKISGSDLFPAFYRYYKNDLNTKIFLLGSAPGIAKKAQQKINSQVGKNIVIGSHSPSFGFENNENECQQIINMINNSGATVLAVGVGAPKQEKWIVKYKDQMPNIKVFLAVGATLDFEAGYKQRSPKWMSYAGLEWLYRLGCEPQRLWKRYLVESLPFFWLILKQRFKVL</sequence>
<keyword evidence="4" id="KW-1185">Reference proteome</keyword>
<evidence type="ECO:0000313" key="3">
    <source>
        <dbReference type="EMBL" id="MDR9898532.1"/>
    </source>
</evidence>
<keyword evidence="2" id="KW-0808">Transferase</keyword>
<dbReference type="PANTHER" id="PTHR34136">
    <property type="match status" value="1"/>
</dbReference>
<dbReference type="EMBL" id="JAALHA020000018">
    <property type="protein sequence ID" value="MDR9898532.1"/>
    <property type="molecule type" value="Genomic_DNA"/>
</dbReference>
<dbReference type="NCBIfam" id="TIGR00696">
    <property type="entry name" value="wecG_tagA_cpsF"/>
    <property type="match status" value="1"/>
</dbReference>
<name>A0AAP5MBY5_9CYAN</name>
<evidence type="ECO:0000256" key="1">
    <source>
        <dbReference type="ARBA" id="ARBA00022676"/>
    </source>
</evidence>
<reference evidence="4" key="1">
    <citation type="journal article" date="2021" name="Science">
        <title>Hunting the eagle killer: A cyanobacterial neurotoxin causes vacuolar myelinopathy.</title>
        <authorList>
            <person name="Breinlinger S."/>
            <person name="Phillips T.J."/>
            <person name="Haram B.N."/>
            <person name="Mares J."/>
            <person name="Martinez Yerena J.A."/>
            <person name="Hrouzek P."/>
            <person name="Sobotka R."/>
            <person name="Henderson W.M."/>
            <person name="Schmieder P."/>
            <person name="Williams S.M."/>
            <person name="Lauderdale J.D."/>
            <person name="Wilde H.D."/>
            <person name="Gerrin W."/>
            <person name="Kust A."/>
            <person name="Washington J.W."/>
            <person name="Wagner C."/>
            <person name="Geier B."/>
            <person name="Liebeke M."/>
            <person name="Enke H."/>
            <person name="Niedermeyer T.H.J."/>
            <person name="Wilde S.B."/>
        </authorList>
    </citation>
    <scope>NUCLEOTIDE SEQUENCE [LARGE SCALE GENOMIC DNA]</scope>
    <source>
        <strain evidence="4">Thurmond2011</strain>
    </source>
</reference>
<gene>
    <name evidence="3" type="ORF">G7B40_028835</name>
</gene>
<dbReference type="RefSeq" id="WP_208353296.1">
    <property type="nucleotide sequence ID" value="NZ_JAALHA020000018.1"/>
</dbReference>
<proteinExistence type="predicted"/>
<comment type="caution">
    <text evidence="3">The sequence shown here is derived from an EMBL/GenBank/DDBJ whole genome shotgun (WGS) entry which is preliminary data.</text>
</comment>
<organism evidence="3 4">
    <name type="scientific">Aetokthonos hydrillicola Thurmond2011</name>
    <dbReference type="NCBI Taxonomy" id="2712845"/>
    <lineage>
        <taxon>Bacteria</taxon>
        <taxon>Bacillati</taxon>
        <taxon>Cyanobacteriota</taxon>
        <taxon>Cyanophyceae</taxon>
        <taxon>Nostocales</taxon>
        <taxon>Hapalosiphonaceae</taxon>
        <taxon>Aetokthonos</taxon>
    </lineage>
</organism>
<dbReference type="Proteomes" id="UP000667802">
    <property type="component" value="Unassembled WGS sequence"/>
</dbReference>
<evidence type="ECO:0000256" key="2">
    <source>
        <dbReference type="ARBA" id="ARBA00022679"/>
    </source>
</evidence>
<dbReference type="PANTHER" id="PTHR34136:SF1">
    <property type="entry name" value="UDP-N-ACETYL-D-MANNOSAMINURONIC ACID TRANSFERASE"/>
    <property type="match status" value="1"/>
</dbReference>
<dbReference type="AlphaFoldDB" id="A0AAP5MBY5"/>
<dbReference type="Pfam" id="PF03808">
    <property type="entry name" value="Glyco_tran_WecG"/>
    <property type="match status" value="1"/>
</dbReference>
<protein>
    <submittedName>
        <fullName evidence="3">WecB/TagA/CpsF family glycosyltransferase</fullName>
    </submittedName>
</protein>
<dbReference type="GO" id="GO:0016758">
    <property type="term" value="F:hexosyltransferase activity"/>
    <property type="evidence" value="ECO:0007669"/>
    <property type="project" value="TreeGrafter"/>
</dbReference>
<keyword evidence="1" id="KW-0328">Glycosyltransferase</keyword>